<gene>
    <name evidence="3" type="ORF">ACFPCY_42905</name>
</gene>
<feature type="compositionally biased region" description="Basic and acidic residues" evidence="1">
    <location>
        <begin position="780"/>
        <end position="807"/>
    </location>
</feature>
<reference evidence="4" key="1">
    <citation type="journal article" date="2019" name="Int. J. Syst. Evol. Microbiol.">
        <title>The Global Catalogue of Microorganisms (GCM) 10K type strain sequencing project: providing services to taxonomists for standard genome sequencing and annotation.</title>
        <authorList>
            <consortium name="The Broad Institute Genomics Platform"/>
            <consortium name="The Broad Institute Genome Sequencing Center for Infectious Disease"/>
            <person name="Wu L."/>
            <person name="Ma J."/>
        </authorList>
    </citation>
    <scope>NUCLEOTIDE SEQUENCE [LARGE SCALE GENOMIC DNA]</scope>
    <source>
        <strain evidence="4">KLKA75</strain>
    </source>
</reference>
<dbReference type="EMBL" id="JBHSIT010000025">
    <property type="protein sequence ID" value="MFC4914095.1"/>
    <property type="molecule type" value="Genomic_DNA"/>
</dbReference>
<sequence length="879" mass="98862">MFTMRNEPLDRDVLLRRLQELVAVFQEDSAGMVPDFSEHRPWLPEAKAERTWEFWDRYREYSEDVLLLPPRVVGTLDRSTEGILGDLEDPLRPGPWRRTGLVIGQVQSGKTGNYTGLACKAADAGYKLIIILAGIHNDLRSQTQLRIDQGLLGFDSQHQKRYDDKTRKRPIGVGRLPLVKKPGIGSFTDSSENGDFHRAVAQRSNIPIGHFPIVLVIKKHRSIIGNVRRWLVDVTDSRDGTVRDIPLLLIDDEADNASIDVSKDDETNPSKVNGEIRQLLRSFDRAAYVGYTATPFANVLIDPAAESDEFGKDLFPASFIRSLPAPSNYLGPERVFGLRSDDPDDEDIEPLPIVRLLDDSAGWIPQKHRSSWQIAADLPASLKQAVRAFVLTCAARRARGHQNQHNSMLVHVTRFTDVQQQVTEQIDDHVRLLVGSLRDRHGQSSTTVLQELRALWEEDFVRTTSAFPADEAIRLTWQEISGHILPAAQKIHVRAVNGTAKDALEYYEHRNTGLSVIAVGGEKLSRGLTLEGLSISYYLRSARAVDTLLQMGRWFGYRPGYEDLCRLYTTVELRDAYVEITRTTDSLRREVEEMAALGESPERFGLKIASSSVGLTPTAPAKMRNSKKIKFSFSGEAPETVMFDLNEVPLGQNLKSLETLVARLDARAPARPERQSLVWSDVPPDDVIEFLEDYHADSGAYRVRPNLIARYIRSCAQADELRHWTVRLVGKENADATASIAGHDIGLITRAATNDPKNEGRQTIRRVLNPPDESTDLDEEQKQQALKDTRKASEGKLDKNGNPRDPRIPTGLPLRRVRRRDQALLLLYPLVPPEHLDQGTPLVGFAISFPESPGKVQTEYVVNEVWRREQIDLDEENDS</sequence>
<organism evidence="3 4">
    <name type="scientific">Actinomadura gamaensis</name>
    <dbReference type="NCBI Taxonomy" id="1763541"/>
    <lineage>
        <taxon>Bacteria</taxon>
        <taxon>Bacillati</taxon>
        <taxon>Actinomycetota</taxon>
        <taxon>Actinomycetes</taxon>
        <taxon>Streptosporangiales</taxon>
        <taxon>Thermomonosporaceae</taxon>
        <taxon>Actinomadura</taxon>
    </lineage>
</organism>
<protein>
    <submittedName>
        <fullName evidence="3">Z1 domain-containing protein</fullName>
    </submittedName>
</protein>
<keyword evidence="4" id="KW-1185">Reference proteome</keyword>
<dbReference type="Proteomes" id="UP001595872">
    <property type="component" value="Unassembled WGS sequence"/>
</dbReference>
<comment type="caution">
    <text evidence="3">The sequence shown here is derived from an EMBL/GenBank/DDBJ whole genome shotgun (WGS) entry which is preliminary data.</text>
</comment>
<dbReference type="InterPro" id="IPR018310">
    <property type="entry name" value="Put_endonuclease_Z1-dom"/>
</dbReference>
<evidence type="ECO:0000313" key="3">
    <source>
        <dbReference type="EMBL" id="MFC4914095.1"/>
    </source>
</evidence>
<proteinExistence type="predicted"/>
<dbReference type="Pfam" id="PF10593">
    <property type="entry name" value="Z1"/>
    <property type="match status" value="1"/>
</dbReference>
<dbReference type="RefSeq" id="WP_378265664.1">
    <property type="nucleotide sequence ID" value="NZ_JBHSIT010000025.1"/>
</dbReference>
<accession>A0ABV9UFQ8</accession>
<feature type="domain" description="Putative endonuclease Z1" evidence="2">
    <location>
        <begin position="381"/>
        <end position="612"/>
    </location>
</feature>
<evidence type="ECO:0000313" key="4">
    <source>
        <dbReference type="Proteomes" id="UP001595872"/>
    </source>
</evidence>
<evidence type="ECO:0000259" key="2">
    <source>
        <dbReference type="Pfam" id="PF10593"/>
    </source>
</evidence>
<feature type="region of interest" description="Disordered" evidence="1">
    <location>
        <begin position="751"/>
        <end position="814"/>
    </location>
</feature>
<evidence type="ECO:0000256" key="1">
    <source>
        <dbReference type="SAM" id="MobiDB-lite"/>
    </source>
</evidence>
<name>A0ABV9UFQ8_9ACTN</name>